<dbReference type="Proteomes" id="UP000579605">
    <property type="component" value="Unassembled WGS sequence"/>
</dbReference>
<accession>A0A852Z6Z1</accession>
<dbReference type="AlphaFoldDB" id="A0A852Z6Z1"/>
<comment type="caution">
    <text evidence="1">The sequence shown here is derived from an EMBL/GenBank/DDBJ whole genome shotgun (WGS) entry which is preliminary data.</text>
</comment>
<evidence type="ECO:0000313" key="2">
    <source>
        <dbReference type="Proteomes" id="UP000579605"/>
    </source>
</evidence>
<keyword evidence="2" id="KW-1185">Reference proteome</keyword>
<evidence type="ECO:0000313" key="1">
    <source>
        <dbReference type="EMBL" id="NYH87652.1"/>
    </source>
</evidence>
<protein>
    <submittedName>
        <fullName evidence="1">Uncharacterized protein</fullName>
    </submittedName>
</protein>
<organism evidence="1 2">
    <name type="scientific">Actinopolymorpha rutila</name>
    <dbReference type="NCBI Taxonomy" id="446787"/>
    <lineage>
        <taxon>Bacteria</taxon>
        <taxon>Bacillati</taxon>
        <taxon>Actinomycetota</taxon>
        <taxon>Actinomycetes</taxon>
        <taxon>Propionibacteriales</taxon>
        <taxon>Actinopolymorphaceae</taxon>
        <taxon>Actinopolymorpha</taxon>
    </lineage>
</organism>
<reference evidence="1 2" key="1">
    <citation type="submission" date="2020-07" db="EMBL/GenBank/DDBJ databases">
        <title>Sequencing the genomes of 1000 actinobacteria strains.</title>
        <authorList>
            <person name="Klenk H.-P."/>
        </authorList>
    </citation>
    <scope>NUCLEOTIDE SEQUENCE [LARGE SCALE GENOMIC DNA]</scope>
    <source>
        <strain evidence="1 2">DSM 18448</strain>
    </source>
</reference>
<proteinExistence type="predicted"/>
<dbReference type="RefSeq" id="WP_179785677.1">
    <property type="nucleotide sequence ID" value="NZ_BAAARR010000034.1"/>
</dbReference>
<name>A0A852Z6Z1_9ACTN</name>
<sequence>MQRSAGVIHADIYPRYWLAEHGRGDGTIAETGSHTELLKRHGRSATSPVIQS</sequence>
<gene>
    <name evidence="1" type="ORF">F4554_000290</name>
</gene>
<dbReference type="EMBL" id="JACBZH010000001">
    <property type="protein sequence ID" value="NYH87652.1"/>
    <property type="molecule type" value="Genomic_DNA"/>
</dbReference>